<dbReference type="GO" id="GO:0019134">
    <property type="term" value="F:glucosamine-1-phosphate N-acetyltransferase activity"/>
    <property type="evidence" value="ECO:0007669"/>
    <property type="project" value="UniProtKB-EC"/>
</dbReference>
<reference evidence="6" key="1">
    <citation type="submission" date="2020-02" db="EMBL/GenBank/DDBJ databases">
        <authorList>
            <person name="Meier V. D."/>
        </authorList>
    </citation>
    <scope>NUCLEOTIDE SEQUENCE</scope>
    <source>
        <strain evidence="6">AVDCRST_MAG42</strain>
    </source>
</reference>
<name>A0A6J4H2T9_9BACT</name>
<dbReference type="Pfam" id="PF25087">
    <property type="entry name" value="GMPPB_C"/>
    <property type="match status" value="1"/>
</dbReference>
<dbReference type="EC" id="2.3.1.157" evidence="6"/>
<proteinExistence type="inferred from homology"/>
<dbReference type="GO" id="GO:0016779">
    <property type="term" value="F:nucleotidyltransferase activity"/>
    <property type="evidence" value="ECO:0007669"/>
    <property type="project" value="UniProtKB-ARBA"/>
</dbReference>
<dbReference type="PANTHER" id="PTHR43584:SF8">
    <property type="entry name" value="N-ACETYLMURAMATE ALPHA-1-PHOSPHATE URIDYLYLTRANSFERASE"/>
    <property type="match status" value="1"/>
</dbReference>
<keyword evidence="3 6" id="KW-0808">Transferase</keyword>
<evidence type="ECO:0000256" key="2">
    <source>
        <dbReference type="ARBA" id="ARBA00007947"/>
    </source>
</evidence>
<evidence type="ECO:0000259" key="5">
    <source>
        <dbReference type="Pfam" id="PF25087"/>
    </source>
</evidence>
<dbReference type="Gene3D" id="2.160.10.10">
    <property type="entry name" value="Hexapeptide repeat proteins"/>
    <property type="match status" value="1"/>
</dbReference>
<evidence type="ECO:0000256" key="3">
    <source>
        <dbReference type="ARBA" id="ARBA00022679"/>
    </source>
</evidence>
<organism evidence="6">
    <name type="scientific">uncultured Chthoniobacterales bacterium</name>
    <dbReference type="NCBI Taxonomy" id="1836801"/>
    <lineage>
        <taxon>Bacteria</taxon>
        <taxon>Pseudomonadati</taxon>
        <taxon>Verrucomicrobiota</taxon>
        <taxon>Spartobacteria</taxon>
        <taxon>Chthoniobacterales</taxon>
        <taxon>environmental samples</taxon>
    </lineage>
</organism>
<dbReference type="InterPro" id="IPR011004">
    <property type="entry name" value="Trimer_LpxA-like_sf"/>
</dbReference>
<dbReference type="SUPFAM" id="SSF51161">
    <property type="entry name" value="Trimeric LpxA-like enzymes"/>
    <property type="match status" value="1"/>
</dbReference>
<dbReference type="Pfam" id="PF00132">
    <property type="entry name" value="Hexapep"/>
    <property type="match status" value="1"/>
</dbReference>
<dbReference type="InterPro" id="IPR050065">
    <property type="entry name" value="GlmU-like"/>
</dbReference>
<protein>
    <submittedName>
        <fullName evidence="6">Glucosamine-1-phosphate N-acetyltransferase</fullName>
        <ecNumber evidence="6">2.3.1.157</ecNumber>
    </submittedName>
</protein>
<feature type="domain" description="Mannose-1-phosphate guanyltransferase C-terminal" evidence="5">
    <location>
        <begin position="73"/>
        <end position="147"/>
    </location>
</feature>
<keyword evidence="4 6" id="KW-0012">Acyltransferase</keyword>
<comment type="similarity">
    <text evidence="2">In the N-terminal section; belongs to the N-acetylglucosamine-1-phosphate uridyltransferase family.</text>
</comment>
<accession>A0A6J4H2T9</accession>
<dbReference type="PANTHER" id="PTHR43584">
    <property type="entry name" value="NUCLEOTIDYL TRANSFERASE"/>
    <property type="match status" value="1"/>
</dbReference>
<evidence type="ECO:0000256" key="4">
    <source>
        <dbReference type="ARBA" id="ARBA00023315"/>
    </source>
</evidence>
<gene>
    <name evidence="6" type="ORF">AVDCRST_MAG42-90</name>
</gene>
<dbReference type="InterPro" id="IPR001451">
    <property type="entry name" value="Hexapep"/>
</dbReference>
<sequence length="230" mass="24944">MFAPDEFLALEHTAHSKLFENQKYVWDALKQIASYLQFRLKPAVLGQLVGKPFISNAVFVGTGTVIEQGAVLKGPAWIGENCHIRSGCYVRENVIVGDNVVMGNSCEFKNSILFDDAQVPHFNYVGDSILGYKAHLGAGVILSNVKLDHREIHVTANDGNIATGLKKFGAIIGDRTEIGCNAVINPGSVLGRDSIVYPGANFRGVLPASSIVKIRQNIQVLPRREALEGS</sequence>
<evidence type="ECO:0000313" key="6">
    <source>
        <dbReference type="EMBL" id="CAA9211348.1"/>
    </source>
</evidence>
<comment type="similarity">
    <text evidence="1">In the C-terminal section; belongs to the transferase hexapeptide repeat family.</text>
</comment>
<dbReference type="EMBL" id="CADCTA010000002">
    <property type="protein sequence ID" value="CAA9211348.1"/>
    <property type="molecule type" value="Genomic_DNA"/>
</dbReference>
<evidence type="ECO:0000256" key="1">
    <source>
        <dbReference type="ARBA" id="ARBA00007707"/>
    </source>
</evidence>
<dbReference type="InterPro" id="IPR056729">
    <property type="entry name" value="GMPPB_C"/>
</dbReference>
<dbReference type="CDD" id="cd05636">
    <property type="entry name" value="LbH_G1P_TT_C_like"/>
    <property type="match status" value="1"/>
</dbReference>
<dbReference type="AlphaFoldDB" id="A0A6J4H2T9"/>